<reference evidence="2" key="2">
    <citation type="submission" date="2020-09" db="EMBL/GenBank/DDBJ databases">
        <authorList>
            <person name="Sun Q."/>
            <person name="Zhou Y."/>
        </authorList>
    </citation>
    <scope>NUCLEOTIDE SEQUENCE</scope>
    <source>
        <strain evidence="2">CGMCC 1.15082</strain>
    </source>
</reference>
<dbReference type="InterPro" id="IPR036770">
    <property type="entry name" value="Ankyrin_rpt-contain_sf"/>
</dbReference>
<keyword evidence="1" id="KW-0732">Signal</keyword>
<gene>
    <name evidence="2" type="ORF">GCM10011491_10570</name>
</gene>
<dbReference type="SUPFAM" id="SSF48403">
    <property type="entry name" value="Ankyrin repeat"/>
    <property type="match status" value="1"/>
</dbReference>
<feature type="chain" id="PRO_5037103177" description="Ankyrin repeat domain-containing protein" evidence="1">
    <location>
        <begin position="30"/>
        <end position="350"/>
    </location>
</feature>
<proteinExistence type="predicted"/>
<feature type="signal peptide" evidence="1">
    <location>
        <begin position="1"/>
        <end position="29"/>
    </location>
</feature>
<evidence type="ECO:0008006" key="4">
    <source>
        <dbReference type="Google" id="ProtNLM"/>
    </source>
</evidence>
<evidence type="ECO:0000313" key="3">
    <source>
        <dbReference type="Proteomes" id="UP000646478"/>
    </source>
</evidence>
<dbReference type="Gene3D" id="1.25.40.20">
    <property type="entry name" value="Ankyrin repeat-containing domain"/>
    <property type="match status" value="1"/>
</dbReference>
<keyword evidence="3" id="KW-1185">Reference proteome</keyword>
<evidence type="ECO:0000313" key="2">
    <source>
        <dbReference type="EMBL" id="GGA84870.1"/>
    </source>
</evidence>
<dbReference type="RefSeq" id="WP_236016049.1">
    <property type="nucleotide sequence ID" value="NZ_BMHH01000003.1"/>
</dbReference>
<sequence length="350" mass="39387">MPSLVFARHRRKLLAVVALLLRAILIATALGAAGCSDSKQDDPYKNFSPEGRALMETKNLTTEQKQKLKLVEIDYAKAPPEMRAIAHKIFLGQTPTQQELKALGGNIDKSFPTRKPNGLYRHGRTLLFTAVENHNLAAVDALLAAGASPYVSIDPGNESAQVRAWNFIYLVLQEEGEQLPNEERFDKTYANQLLELYLKNGGDANYRWPDGDTLLDATFGMNLDGFKILLKAGADPWVHDRNHDPLPVQLVLSGGYNAPRFIHYLAEQGYYDNIPGAYLQEMMNAVTRKLDSGIRSDPNEMGKYYVQFAQYADAIKLVLNRAHYSLPKDSELYRLLYVDDHLYRKPTRGD</sequence>
<dbReference type="AlphaFoldDB" id="A0A916WB94"/>
<dbReference type="Proteomes" id="UP000646478">
    <property type="component" value="Unassembled WGS sequence"/>
</dbReference>
<comment type="caution">
    <text evidence="2">The sequence shown here is derived from an EMBL/GenBank/DDBJ whole genome shotgun (WGS) entry which is preliminary data.</text>
</comment>
<dbReference type="EMBL" id="BMHH01000003">
    <property type="protein sequence ID" value="GGA84870.1"/>
    <property type="molecule type" value="Genomic_DNA"/>
</dbReference>
<protein>
    <recommendedName>
        <fullName evidence="4">Ankyrin repeat domain-containing protein</fullName>
    </recommendedName>
</protein>
<reference evidence="2" key="1">
    <citation type="journal article" date="2014" name="Int. J. Syst. Evol. Microbiol.">
        <title>Complete genome sequence of Corynebacterium casei LMG S-19264T (=DSM 44701T), isolated from a smear-ripened cheese.</title>
        <authorList>
            <consortium name="US DOE Joint Genome Institute (JGI-PGF)"/>
            <person name="Walter F."/>
            <person name="Albersmeier A."/>
            <person name="Kalinowski J."/>
            <person name="Ruckert C."/>
        </authorList>
    </citation>
    <scope>NUCLEOTIDE SEQUENCE</scope>
    <source>
        <strain evidence="2">CGMCC 1.15082</strain>
    </source>
</reference>
<organism evidence="2 3">
    <name type="scientific">Brucella endophytica</name>
    <dbReference type="NCBI Taxonomy" id="1963359"/>
    <lineage>
        <taxon>Bacteria</taxon>
        <taxon>Pseudomonadati</taxon>
        <taxon>Pseudomonadota</taxon>
        <taxon>Alphaproteobacteria</taxon>
        <taxon>Hyphomicrobiales</taxon>
        <taxon>Brucellaceae</taxon>
        <taxon>Brucella/Ochrobactrum group</taxon>
        <taxon>Brucella</taxon>
    </lineage>
</organism>
<accession>A0A916WB94</accession>
<evidence type="ECO:0000256" key="1">
    <source>
        <dbReference type="SAM" id="SignalP"/>
    </source>
</evidence>
<name>A0A916WB94_9HYPH</name>